<evidence type="ECO:0000259" key="3">
    <source>
        <dbReference type="Pfam" id="PF07687"/>
    </source>
</evidence>
<dbReference type="InterPro" id="IPR050072">
    <property type="entry name" value="Peptidase_M20A"/>
</dbReference>
<evidence type="ECO:0000313" key="4">
    <source>
        <dbReference type="EMBL" id="GAI67552.1"/>
    </source>
</evidence>
<comment type="caution">
    <text evidence="4">The sequence shown here is derived from an EMBL/GenBank/DDBJ whole genome shotgun (WGS) entry which is preliminary data.</text>
</comment>
<dbReference type="Pfam" id="PF01546">
    <property type="entry name" value="Peptidase_M20"/>
    <property type="match status" value="1"/>
</dbReference>
<dbReference type="SUPFAM" id="SSF53187">
    <property type="entry name" value="Zn-dependent exopeptidases"/>
    <property type="match status" value="1"/>
</dbReference>
<reference evidence="4" key="1">
    <citation type="journal article" date="2014" name="Front. Microbiol.">
        <title>High frequency of phylogenetically diverse reductive dehalogenase-homologous genes in deep subseafloor sedimentary metagenomes.</title>
        <authorList>
            <person name="Kawai M."/>
            <person name="Futagami T."/>
            <person name="Toyoda A."/>
            <person name="Takaki Y."/>
            <person name="Nishi S."/>
            <person name="Hori S."/>
            <person name="Arai W."/>
            <person name="Tsubouchi T."/>
            <person name="Morono Y."/>
            <person name="Uchiyama I."/>
            <person name="Ito T."/>
            <person name="Fujiyama A."/>
            <person name="Inagaki F."/>
            <person name="Takami H."/>
        </authorList>
    </citation>
    <scope>NUCLEOTIDE SEQUENCE</scope>
    <source>
        <strain evidence="4">Expedition CK06-06</strain>
    </source>
</reference>
<organism evidence="4">
    <name type="scientific">marine sediment metagenome</name>
    <dbReference type="NCBI Taxonomy" id="412755"/>
    <lineage>
        <taxon>unclassified sequences</taxon>
        <taxon>metagenomes</taxon>
        <taxon>ecological metagenomes</taxon>
    </lineage>
</organism>
<keyword evidence="2" id="KW-0378">Hydrolase</keyword>
<feature type="non-terminal residue" evidence="4">
    <location>
        <position position="1"/>
    </location>
</feature>
<dbReference type="EMBL" id="BARW01002106">
    <property type="protein sequence ID" value="GAI67552.1"/>
    <property type="molecule type" value="Genomic_DNA"/>
</dbReference>
<dbReference type="InterPro" id="IPR036264">
    <property type="entry name" value="Bact_exopeptidase_dim_dom"/>
</dbReference>
<dbReference type="Gene3D" id="3.30.70.360">
    <property type="match status" value="1"/>
</dbReference>
<evidence type="ECO:0000256" key="2">
    <source>
        <dbReference type="ARBA" id="ARBA00022801"/>
    </source>
</evidence>
<dbReference type="InterPro" id="IPR002933">
    <property type="entry name" value="Peptidase_M20"/>
</dbReference>
<name>X1QGF5_9ZZZZ</name>
<protein>
    <recommendedName>
        <fullName evidence="3">Peptidase M20 dimerisation domain-containing protein</fullName>
    </recommendedName>
</protein>
<feature type="domain" description="Peptidase M20 dimerisation" evidence="3">
    <location>
        <begin position="2"/>
        <end position="46"/>
    </location>
</feature>
<dbReference type="Gene3D" id="3.40.630.10">
    <property type="entry name" value="Zn peptidases"/>
    <property type="match status" value="1"/>
</dbReference>
<dbReference type="SUPFAM" id="SSF55031">
    <property type="entry name" value="Bacterial exopeptidase dimerisation domain"/>
    <property type="match status" value="1"/>
</dbReference>
<dbReference type="GO" id="GO:0046872">
    <property type="term" value="F:metal ion binding"/>
    <property type="evidence" value="ECO:0007669"/>
    <property type="project" value="UniProtKB-KW"/>
</dbReference>
<accession>X1QGF5</accession>
<dbReference type="GO" id="GO:0016787">
    <property type="term" value="F:hydrolase activity"/>
    <property type="evidence" value="ECO:0007669"/>
    <property type="project" value="UniProtKB-KW"/>
</dbReference>
<proteinExistence type="predicted"/>
<dbReference type="AlphaFoldDB" id="X1QGF5"/>
<keyword evidence="1" id="KW-0479">Metal-binding</keyword>
<dbReference type="Pfam" id="PF07687">
    <property type="entry name" value="M20_dimer"/>
    <property type="match status" value="1"/>
</dbReference>
<sequence length="167" mass="18778">NEIKAGIKTNVIPDRCELNVDFRTMPGLTTQELFDSIVKYCSKLKYRIELPEGYTNLQHSNPKIKQEPVDITLLIITIGEGSSINPHSEFGNVLKNSFETIYQVKPIYTFNTGFSDAGNMREAGIKDIFVIGPGGRNAHNANEYAEISTLNDITKLYLLIAFRYLNS</sequence>
<dbReference type="InterPro" id="IPR011650">
    <property type="entry name" value="Peptidase_M20_dimer"/>
</dbReference>
<gene>
    <name evidence="4" type="ORF">S12H4_06120</name>
</gene>
<evidence type="ECO:0000256" key="1">
    <source>
        <dbReference type="ARBA" id="ARBA00022723"/>
    </source>
</evidence>
<dbReference type="PANTHER" id="PTHR43808">
    <property type="entry name" value="ACETYLORNITHINE DEACETYLASE"/>
    <property type="match status" value="1"/>
</dbReference>